<evidence type="ECO:0000256" key="9">
    <source>
        <dbReference type="ARBA" id="ARBA00023029"/>
    </source>
</evidence>
<dbReference type="InterPro" id="IPR000380">
    <property type="entry name" value="Topo_IA"/>
</dbReference>
<dbReference type="GO" id="GO:0008270">
    <property type="term" value="F:zinc ion binding"/>
    <property type="evidence" value="ECO:0007669"/>
    <property type="project" value="UniProtKB-KW"/>
</dbReference>
<dbReference type="PANTHER" id="PTHR11390">
    <property type="entry name" value="PROKARYOTIC DNA TOPOISOMERASE"/>
    <property type="match status" value="1"/>
</dbReference>
<keyword evidence="11 12" id="KW-0413">Isomerase</keyword>
<feature type="active site" description="O-(5'-phospho-DNA)-tyrosine intermediate" evidence="12">
    <location>
        <position position="312"/>
    </location>
</feature>
<evidence type="ECO:0000259" key="14">
    <source>
        <dbReference type="PROSITE" id="PS50880"/>
    </source>
</evidence>
<dbReference type="GeneID" id="38293204"/>
<reference evidence="16 17" key="1">
    <citation type="submission" date="2016-10" db="EMBL/GenBank/DDBJ databases">
        <title>Complete genome of the TMA-utilizing, human hosted archaeon Methanomethylophilus alvus Gen. nov, sp. nov., strain Mx-05, derived from a pure culture.</title>
        <authorList>
            <person name="Brugere J.-F."/>
            <person name="Ben Hania W."/>
            <person name="Chaudhary P.P."/>
            <person name="Gaci N."/>
            <person name="Borrel G."/>
            <person name="Cao Van Tuat L."/>
            <person name="Fardeau M.-L."/>
            <person name="Harris H.M.B."/>
            <person name="O'Toole P.W."/>
            <person name="Ollivier B."/>
        </authorList>
    </citation>
    <scope>NUCLEOTIDE SEQUENCE [LARGE SCALE GENOMIC DNA]</scope>
    <source>
        <strain evidence="16 17">Mx-05</strain>
    </source>
</reference>
<evidence type="ECO:0000256" key="5">
    <source>
        <dbReference type="ARBA" id="ARBA00022737"/>
    </source>
</evidence>
<dbReference type="GO" id="GO:0006310">
    <property type="term" value="P:DNA recombination"/>
    <property type="evidence" value="ECO:0007669"/>
    <property type="project" value="TreeGrafter"/>
</dbReference>
<comment type="caution">
    <text evidence="12">Lacks conserved residue(s) required for the propagation of feature annotation.</text>
</comment>
<dbReference type="InterPro" id="IPR013826">
    <property type="entry name" value="Topo_IA_cen_sub3"/>
</dbReference>
<dbReference type="InterPro" id="IPR034144">
    <property type="entry name" value="TOPRIM_TopoIII"/>
</dbReference>
<protein>
    <recommendedName>
        <fullName evidence="12">DNA topoisomerase 1</fullName>
        <ecNumber evidence="12">5.6.2.1</ecNumber>
    </recommendedName>
    <alternativeName>
        <fullName evidence="12">DNA topoisomerase I</fullName>
    </alternativeName>
</protein>
<keyword evidence="7" id="KW-0862">Zinc</keyword>
<dbReference type="NCBIfam" id="NF005555">
    <property type="entry name" value="PRK07220.1"/>
    <property type="match status" value="1"/>
</dbReference>
<sequence length="817" mass="89907">MMKKLIITEKANAARRIATILSDGKSHSASAGGVTSLTFSTGTDDYNVVSLRGHIMELDYPEEYGDWRATSPVDLVNAPQIKTVRVKSILSKIIELSRDADEIIIATDYDREGELIGMETVKAAGVDMTKVKRAKFSALTKGEIENAFGNLVEPDERLANAAEARQVVDLSWGAVLTRLISLSAGQVGKNFMSVGRVQSPTLKLLVDKNEEIENFVPQSYWEINGRFGMLAFKGQHEKGQIFDKDVADEIFGKTKDVKEATVSSYEKGIKEEYRPPPFDTTMMQVEANKIGIPPSAAMKLAEDLYTGGYISYPRTENTEYPRSLSLRGVLERLKDSDFSEEASELLKQEKISPSRGKRRTTDHPPIYPTAGATSAKIKGDKWKLYELIVRRFLATVAPNAVAEVSEVKLDVAGETFKADGYVQKEKGWKKYYGKYLRAAESRIPDMKVGDKVDVRGITNDESQTKPPYRYNQGSLIQEMDRLQLGTKSTRHDIIGKLFSRNYVQGNYLIPTASGIALTKALEHHGGGITEPEMTAKLERDMLSITDGERSLESVVKESQDMLRDVAVKIDSESVAIGDEIKAALKKQQFVGMCPSCGNSMTIKKSKNGNFIGCNGYPECNRAYPLPKGALVQMTDSVCPVCGLAQIKVIRKGVPPSLQCIDPKCKSNTDKNDLGPCPTCKKGTIRIMYSKAGRRFAGCSEWPACTQTYPLRPRGTIVPVGESCTECGAPVVQIGSIKECINMDCPLRKKRKQTAETETENTGIVPSAASSDDRVGRVVTVVVSDRKRSSKKTAKKTSASKTRSKKTEKPALETADNE</sequence>
<dbReference type="GO" id="GO:0005694">
    <property type="term" value="C:chromosome"/>
    <property type="evidence" value="ECO:0007669"/>
    <property type="project" value="InterPro"/>
</dbReference>
<dbReference type="InterPro" id="IPR006171">
    <property type="entry name" value="TOPRIM_dom"/>
</dbReference>
<dbReference type="GO" id="GO:0006281">
    <property type="term" value="P:DNA repair"/>
    <property type="evidence" value="ECO:0007669"/>
    <property type="project" value="TreeGrafter"/>
</dbReference>
<comment type="cofactor">
    <cofactor evidence="2">
        <name>Mg(2+)</name>
        <dbReference type="ChEBI" id="CHEBI:18420"/>
    </cofactor>
</comment>
<evidence type="ECO:0000256" key="13">
    <source>
        <dbReference type="SAM" id="MobiDB-lite"/>
    </source>
</evidence>
<dbReference type="Pfam" id="PF01131">
    <property type="entry name" value="Topoisom_bac"/>
    <property type="match status" value="1"/>
</dbReference>
<keyword evidence="9 12" id="KW-0799">Topoisomerase</keyword>
<evidence type="ECO:0000256" key="7">
    <source>
        <dbReference type="ARBA" id="ARBA00022833"/>
    </source>
</evidence>
<dbReference type="HAMAP" id="MF_00952">
    <property type="entry name" value="Topoisom_1_prok"/>
    <property type="match status" value="1"/>
</dbReference>
<dbReference type="InterPro" id="IPR013824">
    <property type="entry name" value="Topo_IA_cen_sub1"/>
</dbReference>
<evidence type="ECO:0000313" key="16">
    <source>
        <dbReference type="EMBL" id="AYQ55288.1"/>
    </source>
</evidence>
<feature type="region of interest" description="Disordered" evidence="13">
    <location>
        <begin position="350"/>
        <end position="371"/>
    </location>
</feature>
<feature type="site" description="Interaction with DNA" evidence="12">
    <location>
        <position position="169"/>
    </location>
</feature>
<keyword evidence="5" id="KW-0677">Repeat</keyword>
<dbReference type="SUPFAM" id="SSF57783">
    <property type="entry name" value="Zinc beta-ribbon"/>
    <property type="match status" value="1"/>
</dbReference>
<evidence type="ECO:0000256" key="1">
    <source>
        <dbReference type="ARBA" id="ARBA00000213"/>
    </source>
</evidence>
<dbReference type="EC" id="5.6.2.1" evidence="12"/>
<evidence type="ECO:0000259" key="15">
    <source>
        <dbReference type="PROSITE" id="PS52039"/>
    </source>
</evidence>
<dbReference type="PROSITE" id="PS50880">
    <property type="entry name" value="TOPRIM"/>
    <property type="match status" value="1"/>
</dbReference>
<dbReference type="FunFam" id="1.10.290.10:FF:000003">
    <property type="entry name" value="DNA topoisomerase"/>
    <property type="match status" value="1"/>
</dbReference>
<evidence type="ECO:0000256" key="6">
    <source>
        <dbReference type="ARBA" id="ARBA00022771"/>
    </source>
</evidence>
<dbReference type="InterPro" id="IPR023405">
    <property type="entry name" value="Topo_IA_core_domain"/>
</dbReference>
<dbReference type="InterPro" id="IPR013497">
    <property type="entry name" value="Topo_IA_cen"/>
</dbReference>
<feature type="site" description="Interaction with DNA" evidence="12">
    <location>
        <position position="314"/>
    </location>
</feature>
<dbReference type="Gene3D" id="2.70.20.10">
    <property type="entry name" value="Topoisomerase I, domain 3"/>
    <property type="match status" value="1"/>
</dbReference>
<evidence type="ECO:0000256" key="12">
    <source>
        <dbReference type="HAMAP-Rule" id="MF_00952"/>
    </source>
</evidence>
<comment type="subunit">
    <text evidence="12">Monomer.</text>
</comment>
<dbReference type="PROSITE" id="PS00396">
    <property type="entry name" value="TOPO_IA_1"/>
    <property type="match status" value="1"/>
</dbReference>
<dbReference type="InterPro" id="IPR023406">
    <property type="entry name" value="Topo_IA_AS"/>
</dbReference>
<feature type="site" description="Interaction with DNA" evidence="12">
    <location>
        <position position="54"/>
    </location>
</feature>
<feature type="site" description="Interaction with DNA" evidence="12">
    <location>
        <position position="500"/>
    </location>
</feature>
<comment type="catalytic activity">
    <reaction evidence="1 12">
        <text>ATP-independent breakage of single-stranded DNA, followed by passage and rejoining.</text>
        <dbReference type="EC" id="5.6.2.1"/>
    </reaction>
</comment>
<feature type="domain" description="Toprim" evidence="14">
    <location>
        <begin position="3"/>
        <end position="144"/>
    </location>
</feature>
<comment type="function">
    <text evidence="12">Releases the supercoiling and torsional tension of DNA, which is introduced during the DNA replication and transcription, by transiently cleaving and rejoining one strand of the DNA duplex. Introduces a single-strand break via transesterification at a target site in duplex DNA. The scissile phosphodiester is attacked by the catalytic tyrosine of the enzyme, resulting in the formation of a DNA-(5'-phosphotyrosyl)-enzyme intermediate and the expulsion of a 3'-OH DNA strand. The free DNA strand then undergoes passage around the unbroken strand, thus removing DNA supercoils. Finally, in the religation step, the DNA 3'-OH attacks the covalent intermediate to expel the active-site tyrosine and restore the DNA phosphodiester backbone.</text>
</comment>
<dbReference type="GO" id="GO:0003677">
    <property type="term" value="F:DNA binding"/>
    <property type="evidence" value="ECO:0007669"/>
    <property type="project" value="UniProtKB-KW"/>
</dbReference>
<evidence type="ECO:0000256" key="11">
    <source>
        <dbReference type="ARBA" id="ARBA00023235"/>
    </source>
</evidence>
<keyword evidence="4" id="KW-0479">Metal-binding</keyword>
<name>A0A3G3IHX5_9ARCH</name>
<dbReference type="SMART" id="SM00436">
    <property type="entry name" value="TOP1Bc"/>
    <property type="match status" value="1"/>
</dbReference>
<dbReference type="Pfam" id="PF01751">
    <property type="entry name" value="Toprim"/>
    <property type="match status" value="1"/>
</dbReference>
<dbReference type="AlphaFoldDB" id="A0A3G3IHX5"/>
<feature type="region of interest" description="Disordered" evidence="13">
    <location>
        <begin position="752"/>
        <end position="817"/>
    </location>
</feature>
<proteinExistence type="inferred from homology"/>
<dbReference type="CDD" id="cd00186">
    <property type="entry name" value="TOP1Ac"/>
    <property type="match status" value="1"/>
</dbReference>
<dbReference type="SUPFAM" id="SSF56712">
    <property type="entry name" value="Prokaryotic type I DNA topoisomerase"/>
    <property type="match status" value="1"/>
</dbReference>
<evidence type="ECO:0000256" key="3">
    <source>
        <dbReference type="ARBA" id="ARBA00009446"/>
    </source>
</evidence>
<dbReference type="GO" id="GO:0003917">
    <property type="term" value="F:DNA topoisomerase type I (single strand cut, ATP-independent) activity"/>
    <property type="evidence" value="ECO:0007669"/>
    <property type="project" value="UniProtKB-UniRule"/>
</dbReference>
<dbReference type="InterPro" id="IPR028612">
    <property type="entry name" value="Topoisom_1_IA"/>
</dbReference>
<dbReference type="Gene3D" id="3.40.50.140">
    <property type="match status" value="1"/>
</dbReference>
<accession>A0A3G3IHX5</accession>
<keyword evidence="6" id="KW-0863">Zinc-finger</keyword>
<dbReference type="Pfam" id="PF01396">
    <property type="entry name" value="Zn_ribbon_Top1"/>
    <property type="match status" value="2"/>
</dbReference>
<dbReference type="Proteomes" id="UP000273278">
    <property type="component" value="Chromosome"/>
</dbReference>
<dbReference type="EMBL" id="CP017686">
    <property type="protein sequence ID" value="AYQ55288.1"/>
    <property type="molecule type" value="Genomic_DNA"/>
</dbReference>
<dbReference type="InterPro" id="IPR003601">
    <property type="entry name" value="Topo_IA_2"/>
</dbReference>
<dbReference type="SMART" id="SM00437">
    <property type="entry name" value="TOP1Ac"/>
    <property type="match status" value="1"/>
</dbReference>
<dbReference type="InterPro" id="IPR003602">
    <property type="entry name" value="Topo_IA_DNA-bd_dom"/>
</dbReference>
<dbReference type="RefSeq" id="WP_015505040.1">
    <property type="nucleotide sequence ID" value="NZ_CAYARW010000031.1"/>
</dbReference>
<dbReference type="Gene3D" id="1.10.460.10">
    <property type="entry name" value="Topoisomerase I, domain 2"/>
    <property type="match status" value="1"/>
</dbReference>
<organism evidence="16 17">
    <name type="scientific">Methanomethylophilus alvi</name>
    <dbReference type="NCBI Taxonomy" id="1291540"/>
    <lineage>
        <taxon>Archaea</taxon>
        <taxon>Methanobacteriati</taxon>
        <taxon>Thermoplasmatota</taxon>
        <taxon>Thermoplasmata</taxon>
        <taxon>Methanomassiliicoccales</taxon>
        <taxon>Methanomethylophilaceae</taxon>
        <taxon>Methanomethylophilus</taxon>
    </lineage>
</organism>
<dbReference type="SMART" id="SM00493">
    <property type="entry name" value="TOPRIM"/>
    <property type="match status" value="1"/>
</dbReference>
<dbReference type="PROSITE" id="PS52039">
    <property type="entry name" value="TOPO_IA_2"/>
    <property type="match status" value="1"/>
</dbReference>
<dbReference type="OMA" id="PECKYTR"/>
<evidence type="ECO:0000256" key="8">
    <source>
        <dbReference type="ARBA" id="ARBA00022842"/>
    </source>
</evidence>
<dbReference type="PANTHER" id="PTHR11390:SF26">
    <property type="entry name" value="DNA TOPOISOMERASE 1"/>
    <property type="match status" value="1"/>
</dbReference>
<gene>
    <name evidence="12" type="primary">topA</name>
    <name evidence="16" type="ORF">BKD89_05680</name>
</gene>
<feature type="site" description="Interaction with DNA" evidence="12">
    <location>
        <position position="165"/>
    </location>
</feature>
<dbReference type="GO" id="GO:0006265">
    <property type="term" value="P:DNA topological change"/>
    <property type="evidence" value="ECO:0007669"/>
    <property type="project" value="UniProtKB-UniRule"/>
</dbReference>
<keyword evidence="10 12" id="KW-0238">DNA-binding</keyword>
<dbReference type="Gene3D" id="3.30.65.10">
    <property type="entry name" value="Bacterial Topoisomerase I, domain 1"/>
    <property type="match status" value="1"/>
</dbReference>
<evidence type="ECO:0000313" key="17">
    <source>
        <dbReference type="Proteomes" id="UP000273278"/>
    </source>
</evidence>
<feature type="region of interest" description="Interaction with DNA" evidence="12">
    <location>
        <begin position="193"/>
        <end position="198"/>
    </location>
</feature>
<feature type="domain" description="Topo IA-type catalytic" evidence="15">
    <location>
        <begin position="155"/>
        <end position="566"/>
    </location>
</feature>
<evidence type="ECO:0000256" key="4">
    <source>
        <dbReference type="ARBA" id="ARBA00022723"/>
    </source>
</evidence>
<evidence type="ECO:0000256" key="2">
    <source>
        <dbReference type="ARBA" id="ARBA00001946"/>
    </source>
</evidence>
<keyword evidence="8" id="KW-0460">Magnesium</keyword>
<dbReference type="InterPro" id="IPR013498">
    <property type="entry name" value="Topo_IA_Znf"/>
</dbReference>
<comment type="similarity">
    <text evidence="3 12">Belongs to the type IA topoisomerase family.</text>
</comment>
<dbReference type="CDD" id="cd03362">
    <property type="entry name" value="TOPRIM_TopoIA_TopoIII"/>
    <property type="match status" value="1"/>
</dbReference>
<dbReference type="PRINTS" id="PR00417">
    <property type="entry name" value="PRTPISMRASEI"/>
</dbReference>
<evidence type="ECO:0000256" key="10">
    <source>
        <dbReference type="ARBA" id="ARBA00023125"/>
    </source>
</evidence>
<dbReference type="InterPro" id="IPR013825">
    <property type="entry name" value="Topo_IA_cen_sub2"/>
</dbReference>
<dbReference type="Gene3D" id="1.10.290.10">
    <property type="entry name" value="Topoisomerase I, domain 4"/>
    <property type="match status" value="1"/>
</dbReference>